<accession>A0A378U2V2</accession>
<evidence type="ECO:0000313" key="3">
    <source>
        <dbReference type="Proteomes" id="UP000255024"/>
    </source>
</evidence>
<dbReference type="EMBL" id="UGQL01000002">
    <property type="protein sequence ID" value="STZ68994.1"/>
    <property type="molecule type" value="Genomic_DNA"/>
</dbReference>
<dbReference type="GO" id="GO:0015035">
    <property type="term" value="F:protein-disulfide reductase activity"/>
    <property type="evidence" value="ECO:0007669"/>
    <property type="project" value="TreeGrafter"/>
</dbReference>
<feature type="domain" description="Thioredoxin" evidence="1">
    <location>
        <begin position="1"/>
        <end position="97"/>
    </location>
</feature>
<keyword evidence="3" id="KW-1185">Reference proteome</keyword>
<dbReference type="CDD" id="cd02947">
    <property type="entry name" value="TRX_family"/>
    <property type="match status" value="1"/>
</dbReference>
<dbReference type="InterPro" id="IPR036249">
    <property type="entry name" value="Thioredoxin-like_sf"/>
</dbReference>
<dbReference type="OrthoDB" id="9790390at2"/>
<dbReference type="Pfam" id="PF00085">
    <property type="entry name" value="Thioredoxin"/>
    <property type="match status" value="1"/>
</dbReference>
<dbReference type="SUPFAM" id="SSF52833">
    <property type="entry name" value="Thioredoxin-like"/>
    <property type="match status" value="1"/>
</dbReference>
<name>A0A378U2V2_MYROD</name>
<dbReference type="PANTHER" id="PTHR45663">
    <property type="entry name" value="GEO12009P1"/>
    <property type="match status" value="1"/>
</dbReference>
<dbReference type="PROSITE" id="PS51352">
    <property type="entry name" value="THIOREDOXIN_2"/>
    <property type="match status" value="1"/>
</dbReference>
<dbReference type="RefSeq" id="WP_060874777.1">
    <property type="nucleotide sequence ID" value="NZ_CP068107.1"/>
</dbReference>
<dbReference type="Gene3D" id="3.40.30.10">
    <property type="entry name" value="Glutaredoxin"/>
    <property type="match status" value="1"/>
</dbReference>
<sequence length="97" mass="10873">MSKFGDLVTAEVPVLVYFYAQWNEACTAMDTVIYEVAAAMGDQLRIVKIDVAKNNELIDALRIKKVPTMLLYKKGAMIWRQSGVMETEALLSVTQTL</sequence>
<gene>
    <name evidence="2" type="primary">trxA_2</name>
    <name evidence="2" type="ORF">NCTC11179_02483</name>
</gene>
<dbReference type="GO" id="GO:0045454">
    <property type="term" value="P:cell redox homeostasis"/>
    <property type="evidence" value="ECO:0007669"/>
    <property type="project" value="TreeGrafter"/>
</dbReference>
<evidence type="ECO:0000259" key="1">
    <source>
        <dbReference type="PROSITE" id="PS51352"/>
    </source>
</evidence>
<dbReference type="InterPro" id="IPR013766">
    <property type="entry name" value="Thioredoxin_domain"/>
</dbReference>
<reference evidence="2 3" key="1">
    <citation type="submission" date="2018-06" db="EMBL/GenBank/DDBJ databases">
        <authorList>
            <consortium name="Pathogen Informatics"/>
            <person name="Doyle S."/>
        </authorList>
    </citation>
    <scope>NUCLEOTIDE SEQUENCE [LARGE SCALE GENOMIC DNA]</scope>
    <source>
        <strain evidence="2 3">NCTC11179</strain>
    </source>
</reference>
<dbReference type="PANTHER" id="PTHR45663:SF11">
    <property type="entry name" value="GEO12009P1"/>
    <property type="match status" value="1"/>
</dbReference>
<protein>
    <submittedName>
        <fullName evidence="2">Thioredoxin</fullName>
    </submittedName>
</protein>
<dbReference type="GO" id="GO:0005829">
    <property type="term" value="C:cytosol"/>
    <property type="evidence" value="ECO:0007669"/>
    <property type="project" value="TreeGrafter"/>
</dbReference>
<evidence type="ECO:0000313" key="2">
    <source>
        <dbReference type="EMBL" id="STZ68994.1"/>
    </source>
</evidence>
<dbReference type="AlphaFoldDB" id="A0A378U2V2"/>
<proteinExistence type="predicted"/>
<dbReference type="Proteomes" id="UP000255024">
    <property type="component" value="Unassembled WGS sequence"/>
</dbReference>
<organism evidence="2 3">
    <name type="scientific">Myroides odoratus</name>
    <name type="common">Flavobacterium odoratum</name>
    <dbReference type="NCBI Taxonomy" id="256"/>
    <lineage>
        <taxon>Bacteria</taxon>
        <taxon>Pseudomonadati</taxon>
        <taxon>Bacteroidota</taxon>
        <taxon>Flavobacteriia</taxon>
        <taxon>Flavobacteriales</taxon>
        <taxon>Flavobacteriaceae</taxon>
        <taxon>Myroides</taxon>
    </lineage>
</organism>